<gene>
    <name evidence="3" type="ORF">HUK45_07210</name>
</gene>
<keyword evidence="4" id="KW-1185">Reference proteome</keyword>
<reference evidence="3 4" key="1">
    <citation type="submission" date="2020-06" db="EMBL/GenBank/DDBJ databases">
        <title>Limosilactobacillus sp. nov.</title>
        <authorList>
            <person name="Ksiezarek M."/>
            <person name="Goncalves Ribeiro T."/>
            <person name="Rocha J."/>
            <person name="Grosso F."/>
            <person name="Peixe L."/>
        </authorList>
    </citation>
    <scope>NUCLEOTIDE SEQUENCE [LARGE SCALE GENOMIC DNA]</scope>
    <source>
        <strain evidence="4">c9Ua_26_M</strain>
    </source>
</reference>
<protein>
    <submittedName>
        <fullName evidence="3">Amino acid ABC transporter substrate-binding protein</fullName>
    </submittedName>
</protein>
<dbReference type="InterPro" id="IPR001638">
    <property type="entry name" value="Solute-binding_3/MltF_N"/>
</dbReference>
<organism evidence="3 4">
    <name type="scientific">Limosilactobacillus urinaemulieris</name>
    <dbReference type="NCBI Taxonomy" id="2742600"/>
    <lineage>
        <taxon>Bacteria</taxon>
        <taxon>Bacillati</taxon>
        <taxon>Bacillota</taxon>
        <taxon>Bacilli</taxon>
        <taxon>Lactobacillales</taxon>
        <taxon>Lactobacillaceae</taxon>
        <taxon>Limosilactobacillus</taxon>
    </lineage>
</organism>
<dbReference type="Proteomes" id="UP000645007">
    <property type="component" value="Unassembled WGS sequence"/>
</dbReference>
<dbReference type="EMBL" id="JABUXR010000014">
    <property type="protein sequence ID" value="MBD8086029.1"/>
    <property type="molecule type" value="Genomic_DNA"/>
</dbReference>
<dbReference type="PANTHER" id="PTHR35936:SF34">
    <property type="entry name" value="ABC TRANSPORTER EXTRACELLULAR-BINDING PROTEIN YCKB-RELATED"/>
    <property type="match status" value="1"/>
</dbReference>
<dbReference type="Pfam" id="PF00497">
    <property type="entry name" value="SBP_bac_3"/>
    <property type="match status" value="1"/>
</dbReference>
<name>A0ABR8ZL50_9LACO</name>
<dbReference type="SMART" id="SM00062">
    <property type="entry name" value="PBPb"/>
    <property type="match status" value="1"/>
</dbReference>
<dbReference type="PANTHER" id="PTHR35936">
    <property type="entry name" value="MEMBRANE-BOUND LYTIC MUREIN TRANSGLYCOSYLASE F"/>
    <property type="match status" value="1"/>
</dbReference>
<dbReference type="CDD" id="cd00996">
    <property type="entry name" value="PBP2_AatB_like"/>
    <property type="match status" value="1"/>
</dbReference>
<evidence type="ECO:0000313" key="3">
    <source>
        <dbReference type="EMBL" id="MBD8086029.1"/>
    </source>
</evidence>
<evidence type="ECO:0000256" key="1">
    <source>
        <dbReference type="ARBA" id="ARBA00022729"/>
    </source>
</evidence>
<accession>A0ABR8ZL50</accession>
<keyword evidence="1" id="KW-0732">Signal</keyword>
<proteinExistence type="predicted"/>
<sequence length="289" mass="32557">MRTQRLIRILIALTLMIVLLPIAGCKRSANPNYRANHVDQWSRIKKSGQLNIGVDDSFVPMDFRQKNGKLVGYDVDLSRAVCKVLGLKANFQSIDWSMKETELKNGTIDVIWNGYTATPERQKKEAFSRVYERSGQSLVVKKNSGINSFKDMQGKKLGLQEGSTAFTDFNKYPQLLKKYISGSPIIYQDNNSAFMDLKAGRTQGVLAGTIYAGYYAKNLAKTNQYKLIGSNVFPQDRVAVGMRKGDRTLVKKINYALGVLQKDGTLRRINEKWLGIDSNYLGSTNEFKN</sequence>
<comment type="caution">
    <text evidence="3">The sequence shown here is derived from an EMBL/GenBank/DDBJ whole genome shotgun (WGS) entry which is preliminary data.</text>
</comment>
<dbReference type="Gene3D" id="3.40.190.10">
    <property type="entry name" value="Periplasmic binding protein-like II"/>
    <property type="match status" value="2"/>
</dbReference>
<dbReference type="SUPFAM" id="SSF53850">
    <property type="entry name" value="Periplasmic binding protein-like II"/>
    <property type="match status" value="1"/>
</dbReference>
<evidence type="ECO:0000313" key="4">
    <source>
        <dbReference type="Proteomes" id="UP000645007"/>
    </source>
</evidence>
<feature type="domain" description="Solute-binding protein family 3/N-terminal" evidence="2">
    <location>
        <begin position="49"/>
        <end position="277"/>
    </location>
</feature>
<evidence type="ECO:0000259" key="2">
    <source>
        <dbReference type="SMART" id="SM00062"/>
    </source>
</evidence>